<feature type="chain" id="PRO_5014844376" description="CBM-cenC domain-containing protein" evidence="2">
    <location>
        <begin position="20"/>
        <end position="322"/>
    </location>
</feature>
<protein>
    <recommendedName>
        <fullName evidence="3">CBM-cenC domain-containing protein</fullName>
    </recommendedName>
</protein>
<dbReference type="GO" id="GO:0016798">
    <property type="term" value="F:hydrolase activity, acting on glycosyl bonds"/>
    <property type="evidence" value="ECO:0007669"/>
    <property type="project" value="InterPro"/>
</dbReference>
<evidence type="ECO:0000313" key="4">
    <source>
        <dbReference type="EMBL" id="PIZ16925.1"/>
    </source>
</evidence>
<dbReference type="InterPro" id="IPR003305">
    <property type="entry name" value="CenC_carb-bd"/>
</dbReference>
<proteinExistence type="predicted"/>
<accession>A0A2M7SBM9</accession>
<sequence length="322" mass="35007">MRKLILIPFLILFTATTFAQDTKTTTAAVMDWEAKQGVSAGLASMLSDYLRVQLVNTQKYTIVTRENMEQVLKEQNFQMSGCTSNECVVQAGQLLGVRKMFAGSVGKMGNIYLVTIKIIDVQSGSIEKADSENAASEELLLQAASSISKRITGVLVPSQAAKTETKTENLVVGKNLVENGGFEDDLQYGWQIGEGAEVVTKPVRSGSYALLLDGGDKIQATEYQMINVKGGENYLIEGFVKYVSGGEGTNSIYQVAISWRGADEKNISVSNDWKGADRPVNFKSHGGVFKAPLKARRAYVVLAVSKGVKCIFDDISFAQILE</sequence>
<organism evidence="4 5">
    <name type="scientific">Candidatus Desantisbacteria bacterium CG_4_10_14_0_8_um_filter_48_22</name>
    <dbReference type="NCBI Taxonomy" id="1974543"/>
    <lineage>
        <taxon>Bacteria</taxon>
        <taxon>Candidatus Desantisiibacteriota</taxon>
    </lineage>
</organism>
<evidence type="ECO:0000256" key="1">
    <source>
        <dbReference type="ARBA" id="ARBA00022801"/>
    </source>
</evidence>
<evidence type="ECO:0000313" key="5">
    <source>
        <dbReference type="Proteomes" id="UP000229307"/>
    </source>
</evidence>
<comment type="caution">
    <text evidence="4">The sequence shown here is derived from an EMBL/GenBank/DDBJ whole genome shotgun (WGS) entry which is preliminary data.</text>
</comment>
<dbReference type="InterPro" id="IPR008979">
    <property type="entry name" value="Galactose-bd-like_sf"/>
</dbReference>
<dbReference type="Pfam" id="PF03783">
    <property type="entry name" value="CsgG"/>
    <property type="match status" value="1"/>
</dbReference>
<gene>
    <name evidence="4" type="ORF">COY52_05725</name>
</gene>
<dbReference type="Proteomes" id="UP000229307">
    <property type="component" value="Unassembled WGS sequence"/>
</dbReference>
<keyword evidence="1" id="KW-0378">Hydrolase</keyword>
<keyword evidence="2" id="KW-0732">Signal</keyword>
<feature type="domain" description="CBM-cenC" evidence="3">
    <location>
        <begin position="174"/>
        <end position="250"/>
    </location>
</feature>
<dbReference type="GO" id="GO:0030288">
    <property type="term" value="C:outer membrane-bounded periplasmic space"/>
    <property type="evidence" value="ECO:0007669"/>
    <property type="project" value="InterPro"/>
</dbReference>
<dbReference type="AlphaFoldDB" id="A0A2M7SBM9"/>
<name>A0A2M7SBM9_9BACT</name>
<dbReference type="EMBL" id="PFMR01000152">
    <property type="protein sequence ID" value="PIZ16925.1"/>
    <property type="molecule type" value="Genomic_DNA"/>
</dbReference>
<dbReference type="Pfam" id="PF02018">
    <property type="entry name" value="CBM_4_9"/>
    <property type="match status" value="1"/>
</dbReference>
<evidence type="ECO:0000259" key="3">
    <source>
        <dbReference type="Pfam" id="PF02018"/>
    </source>
</evidence>
<dbReference type="Gene3D" id="3.40.50.10610">
    <property type="entry name" value="ABC-type transport auxiliary lipoprotein component"/>
    <property type="match status" value="1"/>
</dbReference>
<feature type="signal peptide" evidence="2">
    <location>
        <begin position="1"/>
        <end position="19"/>
    </location>
</feature>
<reference evidence="5" key="1">
    <citation type="submission" date="2017-09" db="EMBL/GenBank/DDBJ databases">
        <title>Depth-based differentiation of microbial function through sediment-hosted aquifers and enrichment of novel symbionts in the deep terrestrial subsurface.</title>
        <authorList>
            <person name="Probst A.J."/>
            <person name="Ladd B."/>
            <person name="Jarett J.K."/>
            <person name="Geller-Mcgrath D.E."/>
            <person name="Sieber C.M.K."/>
            <person name="Emerson J.B."/>
            <person name="Anantharaman K."/>
            <person name="Thomas B.C."/>
            <person name="Malmstrom R."/>
            <person name="Stieglmeier M."/>
            <person name="Klingl A."/>
            <person name="Woyke T."/>
            <person name="Ryan C.M."/>
            <person name="Banfield J.F."/>
        </authorList>
    </citation>
    <scope>NUCLEOTIDE SEQUENCE [LARGE SCALE GENOMIC DNA]</scope>
</reference>
<dbReference type="Gene3D" id="2.60.120.260">
    <property type="entry name" value="Galactose-binding domain-like"/>
    <property type="match status" value="1"/>
</dbReference>
<evidence type="ECO:0000256" key="2">
    <source>
        <dbReference type="SAM" id="SignalP"/>
    </source>
</evidence>
<dbReference type="InterPro" id="IPR005534">
    <property type="entry name" value="Curli_assmbl/transp-comp_CsgG"/>
</dbReference>
<dbReference type="SUPFAM" id="SSF49785">
    <property type="entry name" value="Galactose-binding domain-like"/>
    <property type="match status" value="1"/>
</dbReference>